<evidence type="ECO:0000256" key="2">
    <source>
        <dbReference type="ARBA" id="ARBA00022692"/>
    </source>
</evidence>
<feature type="region of interest" description="Disordered" evidence="5">
    <location>
        <begin position="1"/>
        <end position="20"/>
    </location>
</feature>
<dbReference type="SUPFAM" id="SSF103473">
    <property type="entry name" value="MFS general substrate transporter"/>
    <property type="match status" value="1"/>
</dbReference>
<name>A0A0A1TP04_9HYPO</name>
<proteinExistence type="predicted"/>
<sequence>MANSNHESSPTSDTSSWPPGTILLQQTTSYGREVNLHPTPTSDPNDPLNWSIWRKSVNFTLVSFYVFMTFVQLDTGFTAWQAYQNELPDLNVDFLNGAAAAGYVGLAVGCIFFIPLVHKYGRRPMYIFSILMQLGSCIWAAVSYTRGDFVGNNFLAGLGGAISETIAQITIADLFFVHHHAVMNGFYHLATFAGTYLGPVASGYMVDGQGWRWMWWWWAIIFAVNLLLVIFFFEESKFVPSDPNVETMHEIEVQITADDGPEKEKPRTHVDASIPMNGYAKRLALVTTTKGSIWPDMVEPIVILYAMPAVTYAALTYGSLLAWFAIMISIQSTYLFLPPYNFTAGGVGLMNLAPFIGTVLAFFFGGYLNDKCIMWLSRRNHGVYEPEMRLWLALPMAILTPAGILMLGVGMANGLSWPVLAVGFGLFGFGLVVAGNVALAYTMDCYHNIVGNALVGVVFMRNTLSVVVLFALSPWIASMGLQNMQVLTAVFCFVFLLLPVPLLIWGKKFRIATAKRYETMARRHATYRSQ</sequence>
<feature type="transmembrane region" description="Helical" evidence="6">
    <location>
        <begin position="390"/>
        <end position="411"/>
    </location>
</feature>
<feature type="transmembrane region" description="Helical" evidence="6">
    <location>
        <begin position="453"/>
        <end position="472"/>
    </location>
</feature>
<evidence type="ECO:0000256" key="5">
    <source>
        <dbReference type="SAM" id="MobiDB-lite"/>
    </source>
</evidence>
<evidence type="ECO:0000256" key="1">
    <source>
        <dbReference type="ARBA" id="ARBA00004141"/>
    </source>
</evidence>
<dbReference type="AlphaFoldDB" id="A0A0A1TP04"/>
<feature type="transmembrane region" description="Helical" evidence="6">
    <location>
        <begin position="154"/>
        <end position="177"/>
    </location>
</feature>
<feature type="transmembrane region" description="Helical" evidence="6">
    <location>
        <begin position="417"/>
        <end position="441"/>
    </location>
</feature>
<dbReference type="EMBL" id="CDHN01000004">
    <property type="protein sequence ID" value="CEJ92397.1"/>
    <property type="molecule type" value="Genomic_DNA"/>
</dbReference>
<accession>A0A0A1TP04</accession>
<feature type="compositionally biased region" description="Low complexity" evidence="5">
    <location>
        <begin position="8"/>
        <end position="20"/>
    </location>
</feature>
<feature type="transmembrane region" description="Helical" evidence="6">
    <location>
        <begin position="189"/>
        <end position="207"/>
    </location>
</feature>
<dbReference type="Pfam" id="PF07690">
    <property type="entry name" value="MFS_1"/>
    <property type="match status" value="1"/>
</dbReference>
<comment type="subcellular location">
    <subcellularLocation>
        <location evidence="1">Membrane</location>
        <topology evidence="1">Multi-pass membrane protein</topology>
    </subcellularLocation>
</comment>
<evidence type="ECO:0000256" key="6">
    <source>
        <dbReference type="SAM" id="Phobius"/>
    </source>
</evidence>
<dbReference type="PANTHER" id="PTHR23502">
    <property type="entry name" value="MAJOR FACILITATOR SUPERFAMILY"/>
    <property type="match status" value="1"/>
</dbReference>
<feature type="transmembrane region" description="Helical" evidence="6">
    <location>
        <begin position="348"/>
        <end position="369"/>
    </location>
</feature>
<dbReference type="GO" id="GO:0022857">
    <property type="term" value="F:transmembrane transporter activity"/>
    <property type="evidence" value="ECO:0007669"/>
    <property type="project" value="InterPro"/>
</dbReference>
<organism evidence="8 9">
    <name type="scientific">[Torrubiella] hemipterigena</name>
    <dbReference type="NCBI Taxonomy" id="1531966"/>
    <lineage>
        <taxon>Eukaryota</taxon>
        <taxon>Fungi</taxon>
        <taxon>Dikarya</taxon>
        <taxon>Ascomycota</taxon>
        <taxon>Pezizomycotina</taxon>
        <taxon>Sordariomycetes</taxon>
        <taxon>Hypocreomycetidae</taxon>
        <taxon>Hypocreales</taxon>
        <taxon>Clavicipitaceae</taxon>
        <taxon>Clavicipitaceae incertae sedis</taxon>
        <taxon>'Torrubiella' clade</taxon>
    </lineage>
</organism>
<dbReference type="OrthoDB" id="5215911at2759"/>
<dbReference type="PROSITE" id="PS50850">
    <property type="entry name" value="MFS"/>
    <property type="match status" value="1"/>
</dbReference>
<dbReference type="InterPro" id="IPR036259">
    <property type="entry name" value="MFS_trans_sf"/>
</dbReference>
<dbReference type="STRING" id="1531966.A0A0A1TP04"/>
<feature type="domain" description="Major facilitator superfamily (MFS) profile" evidence="7">
    <location>
        <begin position="58"/>
        <end position="507"/>
    </location>
</feature>
<reference evidence="8 9" key="1">
    <citation type="journal article" date="2015" name="Genome Announc.">
        <title>Draft Genome Sequence and Gene Annotation of the Entomopathogenic Fungus Verticillium hemipterigenum.</title>
        <authorList>
            <person name="Horn F."/>
            <person name="Habel A."/>
            <person name="Scharf D.H."/>
            <person name="Dworschak J."/>
            <person name="Brakhage A.A."/>
            <person name="Guthke R."/>
            <person name="Hertweck C."/>
            <person name="Linde J."/>
        </authorList>
    </citation>
    <scope>NUCLEOTIDE SEQUENCE [LARGE SCALE GENOMIC DNA]</scope>
</reference>
<gene>
    <name evidence="8" type="ORF">VHEMI08052</name>
</gene>
<dbReference type="Gene3D" id="1.20.1250.20">
    <property type="entry name" value="MFS general substrate transporter like domains"/>
    <property type="match status" value="1"/>
</dbReference>
<dbReference type="InterPro" id="IPR011701">
    <property type="entry name" value="MFS"/>
</dbReference>
<keyword evidence="2 6" id="KW-0812">Transmembrane</keyword>
<dbReference type="InterPro" id="IPR020846">
    <property type="entry name" value="MFS_dom"/>
</dbReference>
<evidence type="ECO:0000256" key="4">
    <source>
        <dbReference type="ARBA" id="ARBA00023136"/>
    </source>
</evidence>
<dbReference type="PANTHER" id="PTHR23502:SF50">
    <property type="entry name" value="TRANSPORTER, PUTATIVE (AFU_ORTHOLOGUE AFUA_5G00430)-RELATED"/>
    <property type="match status" value="1"/>
</dbReference>
<feature type="transmembrane region" description="Helical" evidence="6">
    <location>
        <begin position="213"/>
        <end position="233"/>
    </location>
</feature>
<evidence type="ECO:0000256" key="3">
    <source>
        <dbReference type="ARBA" id="ARBA00022989"/>
    </source>
</evidence>
<evidence type="ECO:0000313" key="8">
    <source>
        <dbReference type="EMBL" id="CEJ92397.1"/>
    </source>
</evidence>
<dbReference type="HOGENOM" id="CLU_008455_13_3_1"/>
<keyword evidence="4 6" id="KW-0472">Membrane</keyword>
<dbReference type="Proteomes" id="UP000039046">
    <property type="component" value="Unassembled WGS sequence"/>
</dbReference>
<feature type="transmembrane region" description="Helical" evidence="6">
    <location>
        <begin position="59"/>
        <end position="82"/>
    </location>
</feature>
<keyword evidence="3 6" id="KW-1133">Transmembrane helix</keyword>
<protein>
    <recommendedName>
        <fullName evidence="7">Major facilitator superfamily (MFS) profile domain-containing protein</fullName>
    </recommendedName>
</protein>
<feature type="transmembrane region" description="Helical" evidence="6">
    <location>
        <begin position="484"/>
        <end position="506"/>
    </location>
</feature>
<feature type="transmembrane region" description="Helical" evidence="6">
    <location>
        <begin position="124"/>
        <end position="142"/>
    </location>
</feature>
<feature type="transmembrane region" description="Helical" evidence="6">
    <location>
        <begin position="94"/>
        <end position="117"/>
    </location>
</feature>
<evidence type="ECO:0000259" key="7">
    <source>
        <dbReference type="PROSITE" id="PS50850"/>
    </source>
</evidence>
<keyword evidence="9" id="KW-1185">Reference proteome</keyword>
<dbReference type="GO" id="GO:0005886">
    <property type="term" value="C:plasma membrane"/>
    <property type="evidence" value="ECO:0007669"/>
    <property type="project" value="TreeGrafter"/>
</dbReference>
<feature type="transmembrane region" description="Helical" evidence="6">
    <location>
        <begin position="302"/>
        <end position="328"/>
    </location>
</feature>
<evidence type="ECO:0000313" key="9">
    <source>
        <dbReference type="Proteomes" id="UP000039046"/>
    </source>
</evidence>